<evidence type="ECO:0000313" key="4">
    <source>
        <dbReference type="EMBL" id="QTX11414.1"/>
    </source>
</evidence>
<keyword evidence="4" id="KW-0547">Nucleotide-binding</keyword>
<evidence type="ECO:0000313" key="3">
    <source>
        <dbReference type="EMBL" id="MBO0613146.1"/>
    </source>
</evidence>
<dbReference type="PANTHER" id="PTHR43566:SF2">
    <property type="entry name" value="DUF4143 DOMAIN-CONTAINING PROTEIN"/>
    <property type="match status" value="1"/>
</dbReference>
<dbReference type="PANTHER" id="PTHR43566">
    <property type="entry name" value="CONSERVED PROTEIN"/>
    <property type="match status" value="1"/>
</dbReference>
<name>A0A8B0SK97_9GAMM</name>
<feature type="domain" description="DUF4143" evidence="2">
    <location>
        <begin position="206"/>
        <end position="366"/>
    </location>
</feature>
<dbReference type="SUPFAM" id="SSF52540">
    <property type="entry name" value="P-loop containing nucleoside triphosphate hydrolases"/>
    <property type="match status" value="1"/>
</dbReference>
<feature type="domain" description="AAA" evidence="1">
    <location>
        <begin position="21"/>
        <end position="145"/>
    </location>
</feature>
<reference evidence="3 5" key="1">
    <citation type="submission" date="2021-03" db="EMBL/GenBank/DDBJ databases">
        <title>Draft genome and methylome analysis of Thiotrix fructosivoruns ATCC 49748.</title>
        <authorList>
            <person name="Fomenkov A."/>
            <person name="Grabovich M.Y."/>
            <person name="Roberts R.J."/>
        </authorList>
    </citation>
    <scope>NUCLEOTIDE SEQUENCE [LARGE SCALE GENOMIC DNA]</scope>
    <source>
        <strain evidence="3 5">ATCC 49748</strain>
    </source>
</reference>
<dbReference type="EMBL" id="CP072748">
    <property type="protein sequence ID" value="QTX11414.1"/>
    <property type="molecule type" value="Genomic_DNA"/>
</dbReference>
<dbReference type="InterPro" id="IPR025420">
    <property type="entry name" value="DUF4143"/>
</dbReference>
<dbReference type="EMBL" id="JAFMPM010000006">
    <property type="protein sequence ID" value="MBO0613146.1"/>
    <property type="molecule type" value="Genomic_DNA"/>
</dbReference>
<dbReference type="InterPro" id="IPR041682">
    <property type="entry name" value="AAA_14"/>
</dbReference>
<evidence type="ECO:0000259" key="2">
    <source>
        <dbReference type="Pfam" id="PF13635"/>
    </source>
</evidence>
<gene>
    <name evidence="4" type="ORF">J1836_003390</name>
    <name evidence="3" type="ORF">J1836_09435</name>
</gene>
<dbReference type="Pfam" id="PF13635">
    <property type="entry name" value="DUF4143"/>
    <property type="match status" value="1"/>
</dbReference>
<keyword evidence="5" id="KW-1185">Reference proteome</keyword>
<proteinExistence type="predicted"/>
<sequence>MQTMFTQRHLAPKLLTALNSSPIVFISGARQAGKSTLVQTLSASHFPADYVTFDSPTAMAAAVSNPDFFLSRDRPLIIDEVQLVPDIFRALKKRIDDLRLKDKANSNGRYLLTGSANIMALPKLADALVGRMALLRLYPLSALELHEQSGTFLSNLFNNRFPYQTLSTSMEATLTTIRDATFPELPGKTEAERERWFDNYISTLLQRDMRQIAEVEKITLLPSLLRLMAARAGNLVNDSEIARSVGLNAVTGKRYRTLLEFMYLTTDIPPWFRNIEKRLVKAPKAYLLDTNLLCHTLGYRLQDLPLHNPTLFGHVLENFVASELIKQLSFSNTRANLFHFRTSDGKEVDFVLEQPNGQLAGVEVKAAGQVQSIDFKGLQELQQQVGDDFLCGVVLYQGTETVPFGEKLWAVPLPALWH</sequence>
<dbReference type="GO" id="GO:0005524">
    <property type="term" value="F:ATP binding"/>
    <property type="evidence" value="ECO:0007669"/>
    <property type="project" value="UniProtKB-KW"/>
</dbReference>
<dbReference type="Pfam" id="PF13173">
    <property type="entry name" value="AAA_14"/>
    <property type="match status" value="1"/>
</dbReference>
<organism evidence="4">
    <name type="scientific">Thiothrix fructosivorans</name>
    <dbReference type="NCBI Taxonomy" id="111770"/>
    <lineage>
        <taxon>Bacteria</taxon>
        <taxon>Pseudomonadati</taxon>
        <taxon>Pseudomonadota</taxon>
        <taxon>Gammaproteobacteria</taxon>
        <taxon>Thiotrichales</taxon>
        <taxon>Thiotrichaceae</taxon>
        <taxon>Thiothrix</taxon>
    </lineage>
</organism>
<dbReference type="InterPro" id="IPR027417">
    <property type="entry name" value="P-loop_NTPase"/>
</dbReference>
<evidence type="ECO:0000313" key="5">
    <source>
        <dbReference type="Proteomes" id="UP000664466"/>
    </source>
</evidence>
<dbReference type="Proteomes" id="UP000664466">
    <property type="component" value="Unassembled WGS sequence"/>
</dbReference>
<reference evidence="4" key="2">
    <citation type="submission" date="2021-04" db="EMBL/GenBank/DDBJ databases">
        <title>Complete Genome and methylome analysis of Thiothrix fructosivorans ATCC 49748.</title>
        <authorList>
            <person name="Fomenkov A."/>
            <person name="Sun L."/>
            <person name="Vincze T."/>
            <person name="Grabovich M.Y."/>
            <person name="Roberts R.J."/>
        </authorList>
    </citation>
    <scope>NUCLEOTIDE SEQUENCE</scope>
    <source>
        <strain evidence="4">ATCC 49748</strain>
    </source>
</reference>
<accession>A0A8B0SK97</accession>
<keyword evidence="4" id="KW-0067">ATP-binding</keyword>
<dbReference type="AlphaFoldDB" id="A0A8B0SK97"/>
<protein>
    <submittedName>
        <fullName evidence="4">ATP-binding protein</fullName>
    </submittedName>
</protein>
<evidence type="ECO:0000259" key="1">
    <source>
        <dbReference type="Pfam" id="PF13173"/>
    </source>
</evidence>